<dbReference type="InterPro" id="IPR020846">
    <property type="entry name" value="MFS_dom"/>
</dbReference>
<keyword evidence="2" id="KW-0813">Transport</keyword>
<protein>
    <submittedName>
        <fullName evidence="8">MFS transporter</fullName>
    </submittedName>
</protein>
<comment type="subcellular location">
    <subcellularLocation>
        <location evidence="1">Membrane</location>
        <topology evidence="1">Multi-pass membrane protein</topology>
    </subcellularLocation>
</comment>
<reference evidence="8 9" key="1">
    <citation type="submission" date="2017-09" db="EMBL/GenBank/DDBJ databases">
        <title>The diverse metabolic capabilities of V. boronicumulans make it an excellent choice for continued studies on novel biodegradation.</title>
        <authorList>
            <person name="Sun S."/>
        </authorList>
    </citation>
    <scope>NUCLEOTIDE SEQUENCE [LARGE SCALE GENOMIC DNA]</scope>
    <source>
        <strain evidence="8 9">J1</strain>
    </source>
</reference>
<feature type="transmembrane region" description="Helical" evidence="6">
    <location>
        <begin position="248"/>
        <end position="269"/>
    </location>
</feature>
<evidence type="ECO:0000259" key="7">
    <source>
        <dbReference type="PROSITE" id="PS50850"/>
    </source>
</evidence>
<dbReference type="AlphaFoldDB" id="A0A250DN51"/>
<feature type="transmembrane region" description="Helical" evidence="6">
    <location>
        <begin position="281"/>
        <end position="304"/>
    </location>
</feature>
<dbReference type="RefSeq" id="WP_082818212.1">
    <property type="nucleotide sequence ID" value="NZ_CP023284.1"/>
</dbReference>
<evidence type="ECO:0000313" key="8">
    <source>
        <dbReference type="EMBL" id="ATA55684.1"/>
    </source>
</evidence>
<evidence type="ECO:0000256" key="5">
    <source>
        <dbReference type="ARBA" id="ARBA00023136"/>
    </source>
</evidence>
<evidence type="ECO:0000256" key="1">
    <source>
        <dbReference type="ARBA" id="ARBA00004141"/>
    </source>
</evidence>
<dbReference type="PROSITE" id="PS50850">
    <property type="entry name" value="MFS"/>
    <property type="match status" value="1"/>
</dbReference>
<evidence type="ECO:0000313" key="9">
    <source>
        <dbReference type="Proteomes" id="UP000217154"/>
    </source>
</evidence>
<evidence type="ECO:0000256" key="6">
    <source>
        <dbReference type="SAM" id="Phobius"/>
    </source>
</evidence>
<dbReference type="FunFam" id="1.20.1250.20:FF:000018">
    <property type="entry name" value="MFS transporter permease"/>
    <property type="match status" value="1"/>
</dbReference>
<evidence type="ECO:0000256" key="4">
    <source>
        <dbReference type="ARBA" id="ARBA00022989"/>
    </source>
</evidence>
<evidence type="ECO:0000256" key="3">
    <source>
        <dbReference type="ARBA" id="ARBA00022692"/>
    </source>
</evidence>
<feature type="transmembrane region" description="Helical" evidence="6">
    <location>
        <begin position="58"/>
        <end position="80"/>
    </location>
</feature>
<proteinExistence type="predicted"/>
<feature type="transmembrane region" description="Helical" evidence="6">
    <location>
        <begin position="401"/>
        <end position="423"/>
    </location>
</feature>
<dbReference type="PANTHER" id="PTHR43791">
    <property type="entry name" value="PERMEASE-RELATED"/>
    <property type="match status" value="1"/>
</dbReference>
<keyword evidence="5 6" id="KW-0472">Membrane</keyword>
<dbReference type="InterPro" id="IPR011701">
    <property type="entry name" value="MFS"/>
</dbReference>
<feature type="domain" description="Major facilitator superfamily (MFS) profile" evidence="7">
    <location>
        <begin position="22"/>
        <end position="429"/>
    </location>
</feature>
<sequence length="450" mass="48348">MTTTSPYGELVTGAIHKARWRLLPMLIVMYIMSILDRVNVGFAKQALQIDTGLSNSAFALGAGIFFVSYAIFEVPSNVILSRVGPRIWLCRIMVTWGLVASAMMFATTETSFYVLRFLLGIAEAGFYPGVLLTLTYWFPAKVRAQANGILLFGFAGALVIGGPISGALLDMNGIGGLKGWEWMFLIEGLMAVVVGIVAFFVIVDRPHNAPWLTSAQQNALQAVLDQEAAEKSADSPQTVWQTLCNPRVMFFALNFFIVQIAAYGLIFYLPTQVGQILGQKIGLLVGFVTSIPWLLALFVVYFVTRWSDRHHDRRRVTVATLYTIFGVCVCLSAHGSPIFAIAALSIGASTYLSGTPIFYAFLSERLSGLGIATGIALVNSIGNLGGFVAPNLRTYVEQNHGGSAAGLYTLGSAALLAALMLALMPKGWRVAKKSGAAAAPAAVLDGRARA</sequence>
<accession>A0A250DN51</accession>
<dbReference type="GO" id="GO:0005886">
    <property type="term" value="C:plasma membrane"/>
    <property type="evidence" value="ECO:0007669"/>
    <property type="project" value="TreeGrafter"/>
</dbReference>
<feature type="transmembrane region" description="Helical" evidence="6">
    <location>
        <begin position="20"/>
        <end position="38"/>
    </location>
</feature>
<evidence type="ECO:0000256" key="2">
    <source>
        <dbReference type="ARBA" id="ARBA00022448"/>
    </source>
</evidence>
<keyword evidence="4 6" id="KW-1133">Transmembrane helix</keyword>
<dbReference type="Gene3D" id="1.20.1250.20">
    <property type="entry name" value="MFS general substrate transporter like domains"/>
    <property type="match status" value="2"/>
</dbReference>
<feature type="transmembrane region" description="Helical" evidence="6">
    <location>
        <begin position="87"/>
        <end position="107"/>
    </location>
</feature>
<feature type="transmembrane region" description="Helical" evidence="6">
    <location>
        <begin position="113"/>
        <end position="137"/>
    </location>
</feature>
<dbReference type="CDD" id="cd17319">
    <property type="entry name" value="MFS_ExuT_GudP_like"/>
    <property type="match status" value="1"/>
</dbReference>
<dbReference type="GO" id="GO:0022857">
    <property type="term" value="F:transmembrane transporter activity"/>
    <property type="evidence" value="ECO:0007669"/>
    <property type="project" value="InterPro"/>
</dbReference>
<organism evidence="8 9">
    <name type="scientific">Variovorax boronicumulans</name>
    <dbReference type="NCBI Taxonomy" id="436515"/>
    <lineage>
        <taxon>Bacteria</taxon>
        <taxon>Pseudomonadati</taxon>
        <taxon>Pseudomonadota</taxon>
        <taxon>Betaproteobacteria</taxon>
        <taxon>Burkholderiales</taxon>
        <taxon>Comamonadaceae</taxon>
        <taxon>Variovorax</taxon>
    </lineage>
</organism>
<name>A0A250DN51_9BURK</name>
<gene>
    <name evidence="8" type="ORF">CKY39_22485</name>
</gene>
<feature type="transmembrane region" description="Helical" evidence="6">
    <location>
        <begin position="181"/>
        <end position="203"/>
    </location>
</feature>
<dbReference type="Pfam" id="PF07690">
    <property type="entry name" value="MFS_1"/>
    <property type="match status" value="1"/>
</dbReference>
<dbReference type="PANTHER" id="PTHR43791:SF30">
    <property type="entry name" value="INNER MEMBRANE TRANSPORT PROTEIN RHMT"/>
    <property type="match status" value="1"/>
</dbReference>
<dbReference type="Proteomes" id="UP000217154">
    <property type="component" value="Chromosome"/>
</dbReference>
<dbReference type="KEGG" id="vbo:CKY39_22485"/>
<feature type="transmembrane region" description="Helical" evidence="6">
    <location>
        <begin position="340"/>
        <end position="362"/>
    </location>
</feature>
<dbReference type="EMBL" id="CP023284">
    <property type="protein sequence ID" value="ATA55684.1"/>
    <property type="molecule type" value="Genomic_DNA"/>
</dbReference>
<feature type="transmembrane region" description="Helical" evidence="6">
    <location>
        <begin position="316"/>
        <end position="334"/>
    </location>
</feature>
<feature type="transmembrane region" description="Helical" evidence="6">
    <location>
        <begin position="149"/>
        <end position="169"/>
    </location>
</feature>
<feature type="transmembrane region" description="Helical" evidence="6">
    <location>
        <begin position="369"/>
        <end position="389"/>
    </location>
</feature>
<dbReference type="InterPro" id="IPR036259">
    <property type="entry name" value="MFS_trans_sf"/>
</dbReference>
<keyword evidence="3 6" id="KW-0812">Transmembrane</keyword>
<dbReference type="SUPFAM" id="SSF103473">
    <property type="entry name" value="MFS general substrate transporter"/>
    <property type="match status" value="1"/>
</dbReference>